<dbReference type="NCBIfam" id="TIGR03841">
    <property type="entry name" value="F420_Rv3093c"/>
    <property type="match status" value="1"/>
</dbReference>
<accession>A0A2S8IZ65</accession>
<dbReference type="InterPro" id="IPR050564">
    <property type="entry name" value="F420-G6PD/mer"/>
</dbReference>
<dbReference type="AlphaFoldDB" id="A0A2S8IZ65"/>
<feature type="domain" description="Luciferase-like" evidence="2">
    <location>
        <begin position="8"/>
        <end position="292"/>
    </location>
</feature>
<dbReference type="PANTHER" id="PTHR43244:SF1">
    <property type="entry name" value="5,10-METHYLENETETRAHYDROMETHANOPTERIN REDUCTASE"/>
    <property type="match status" value="1"/>
</dbReference>
<organism evidence="3 4">
    <name type="scientific">Rhodococcus opacus</name>
    <name type="common">Nocardia opaca</name>
    <dbReference type="NCBI Taxonomy" id="37919"/>
    <lineage>
        <taxon>Bacteria</taxon>
        <taxon>Bacillati</taxon>
        <taxon>Actinomycetota</taxon>
        <taxon>Actinomycetes</taxon>
        <taxon>Mycobacteriales</taxon>
        <taxon>Nocardiaceae</taxon>
        <taxon>Rhodococcus</taxon>
    </lineage>
</organism>
<comment type="caution">
    <text evidence="3">The sequence shown here is derived from an EMBL/GenBank/DDBJ whole genome shotgun (WGS) entry which is preliminary data.</text>
</comment>
<dbReference type="GO" id="GO:0016705">
    <property type="term" value="F:oxidoreductase activity, acting on paired donors, with incorporation or reduction of molecular oxygen"/>
    <property type="evidence" value="ECO:0007669"/>
    <property type="project" value="InterPro"/>
</dbReference>
<dbReference type="Proteomes" id="UP000239290">
    <property type="component" value="Unassembled WGS sequence"/>
</dbReference>
<dbReference type="SUPFAM" id="SSF51679">
    <property type="entry name" value="Bacterial luciferase-like"/>
    <property type="match status" value="1"/>
</dbReference>
<evidence type="ECO:0000313" key="4">
    <source>
        <dbReference type="Proteomes" id="UP000239290"/>
    </source>
</evidence>
<evidence type="ECO:0000256" key="1">
    <source>
        <dbReference type="ARBA" id="ARBA00023002"/>
    </source>
</evidence>
<dbReference type="PANTHER" id="PTHR43244">
    <property type="match status" value="1"/>
</dbReference>
<gene>
    <name evidence="3" type="ORF">C5613_29145</name>
</gene>
<proteinExistence type="predicted"/>
<dbReference type="InterPro" id="IPR011251">
    <property type="entry name" value="Luciferase-like_dom"/>
</dbReference>
<evidence type="ECO:0000259" key="2">
    <source>
        <dbReference type="Pfam" id="PF00296"/>
    </source>
</evidence>
<dbReference type="Gene3D" id="3.20.20.30">
    <property type="entry name" value="Luciferase-like domain"/>
    <property type="match status" value="1"/>
</dbReference>
<dbReference type="InterPro" id="IPR036661">
    <property type="entry name" value="Luciferase-like_sf"/>
</dbReference>
<sequence>MTIPLGGMPLAHQPDIARELEALGYTDLWTAEGTGPDGFTPLAVAAAVTTEVHLGVAVTPSFTRGPALLAQTAATLAATAPGRFTLGLGSSSGLIINEWNSFPYERPLSRNRDMVRFLRSAFSGQRVDEEYPTFSVRGFRLQEVPEHPPQIVLAALRPRMLALAGSVADGTVLTWVSAEDIILVRAQLESTSARSAQQLVARILVAPTEDVNRARSAGRQLIAAYLNVPGYRAFHEWLGRDSLTPMWQLWEAGRRREAVASIPDSVVDALVVHGSPETCHAHIQRYVDSGVTVPVLSLLPVGVDPLVACRAPAPDQSTSVGTRSTPTFFI</sequence>
<keyword evidence="1" id="KW-0560">Oxidoreductase</keyword>
<dbReference type="EMBL" id="PUIO01000042">
    <property type="protein sequence ID" value="PQP20018.1"/>
    <property type="molecule type" value="Genomic_DNA"/>
</dbReference>
<reference evidence="4" key="1">
    <citation type="submission" date="2018-02" db="EMBL/GenBank/DDBJ databases">
        <title>Draft genome sequencing of Rhodococcus opacus KU647198.</title>
        <authorList>
            <person name="Zheng B.-X."/>
        </authorList>
    </citation>
    <scope>NUCLEOTIDE SEQUENCE [LARGE SCALE GENOMIC DNA]</scope>
    <source>
        <strain evidence="4">04-OD7</strain>
    </source>
</reference>
<evidence type="ECO:0000313" key="3">
    <source>
        <dbReference type="EMBL" id="PQP20018.1"/>
    </source>
</evidence>
<dbReference type="InterPro" id="IPR022526">
    <property type="entry name" value="F420_Rv3093c"/>
</dbReference>
<dbReference type="Pfam" id="PF00296">
    <property type="entry name" value="Bac_luciferase"/>
    <property type="match status" value="1"/>
</dbReference>
<dbReference type="RefSeq" id="WP_105419737.1">
    <property type="nucleotide sequence ID" value="NZ_PUIO01000042.1"/>
</dbReference>
<name>A0A2S8IZ65_RHOOP</name>
<dbReference type="CDD" id="cd01097">
    <property type="entry name" value="Tetrahydromethanopterin_reductase"/>
    <property type="match status" value="1"/>
</dbReference>
<protein>
    <submittedName>
        <fullName evidence="3">LLM class F420-dependent oxidoreductase</fullName>
    </submittedName>
</protein>